<feature type="transmembrane region" description="Helical" evidence="1">
    <location>
        <begin position="147"/>
        <end position="166"/>
    </location>
</feature>
<comment type="caution">
    <text evidence="2">The sequence shown here is derived from an EMBL/GenBank/DDBJ whole genome shotgun (WGS) entry which is preliminary data.</text>
</comment>
<evidence type="ECO:0000313" key="2">
    <source>
        <dbReference type="EMBL" id="CZR48863.1"/>
    </source>
</evidence>
<evidence type="ECO:0000313" key="3">
    <source>
        <dbReference type="Proteomes" id="UP000183971"/>
    </source>
</evidence>
<sequence length="207" mass="22193">MINDTQTGIDNPGFFSLDYRSYGSKIDEVACCPGSPLPLTAKALGKSHTYPNIWTKADSLAKAAYSTILVDLGQKAASKSNILSDTKLLTRYTKNFSTARMANLRSGPAKDSYSTLRETTGSLGIAPSVIATTYICQVPRLKPAGNLIVAIIVADLVLLQAVWQLYKISAEFYLGKTNRETAPCERCSGVGQVDDAVPPSVPSQRVG</sequence>
<evidence type="ECO:0000256" key="1">
    <source>
        <dbReference type="SAM" id="Phobius"/>
    </source>
</evidence>
<dbReference type="EMBL" id="FJOF01000015">
    <property type="protein sequence ID" value="CZR48863.1"/>
    <property type="molecule type" value="Genomic_DNA"/>
</dbReference>
<accession>A0A1L7W8F4</accession>
<name>A0A1L7W8F4_FUSPR</name>
<keyword evidence="1" id="KW-0812">Transmembrane</keyword>
<dbReference type="RefSeq" id="XP_031089381.1">
    <property type="nucleotide sequence ID" value="XM_031224087.1"/>
</dbReference>
<keyword evidence="1" id="KW-0472">Membrane</keyword>
<dbReference type="GeneID" id="42057170"/>
<organism evidence="2 3">
    <name type="scientific">Fusarium proliferatum (strain ET1)</name>
    <name type="common">Orchid endophyte fungus</name>
    <dbReference type="NCBI Taxonomy" id="1227346"/>
    <lineage>
        <taxon>Eukaryota</taxon>
        <taxon>Fungi</taxon>
        <taxon>Dikarya</taxon>
        <taxon>Ascomycota</taxon>
        <taxon>Pezizomycotina</taxon>
        <taxon>Sordariomycetes</taxon>
        <taxon>Hypocreomycetidae</taxon>
        <taxon>Hypocreales</taxon>
        <taxon>Nectriaceae</taxon>
        <taxon>Fusarium</taxon>
        <taxon>Fusarium fujikuroi species complex</taxon>
    </lineage>
</organism>
<dbReference type="VEuPathDB" id="FungiDB:FPRO_12305"/>
<keyword evidence="1" id="KW-1133">Transmembrane helix</keyword>
<proteinExistence type="predicted"/>
<protein>
    <submittedName>
        <fullName evidence="2">Uncharacterized protein</fullName>
    </submittedName>
</protein>
<gene>
    <name evidence="2" type="ORF">FPRO_12305</name>
</gene>
<dbReference type="Proteomes" id="UP000183971">
    <property type="component" value="Unassembled WGS sequence"/>
</dbReference>
<keyword evidence="3" id="KW-1185">Reference proteome</keyword>
<reference evidence="3" key="1">
    <citation type="journal article" date="2016" name="Genome Biol. Evol.">
        <title>Comparative 'omics' of the Fusarium fujikuroi species complex highlights differences in genetic potential and metabolite synthesis.</title>
        <authorList>
            <person name="Niehaus E.-M."/>
            <person name="Muensterkoetter M."/>
            <person name="Proctor R.H."/>
            <person name="Brown D.W."/>
            <person name="Sharon A."/>
            <person name="Idan Y."/>
            <person name="Oren-Young L."/>
            <person name="Sieber C.M."/>
            <person name="Novak O."/>
            <person name="Pencik A."/>
            <person name="Tarkowska D."/>
            <person name="Hromadova K."/>
            <person name="Freeman S."/>
            <person name="Maymon M."/>
            <person name="Elazar M."/>
            <person name="Youssef S.A."/>
            <person name="El-Shabrawy E.S.M."/>
            <person name="Shalaby A.B.A."/>
            <person name="Houterman P."/>
            <person name="Brock N.L."/>
            <person name="Burkhardt I."/>
            <person name="Tsavkelova E.A."/>
            <person name="Dickschat J.S."/>
            <person name="Galuszka P."/>
            <person name="Gueldener U."/>
            <person name="Tudzynski B."/>
        </authorList>
    </citation>
    <scope>NUCLEOTIDE SEQUENCE [LARGE SCALE GENOMIC DNA]</scope>
    <source>
        <strain evidence="3">ET1</strain>
    </source>
</reference>
<dbReference type="AlphaFoldDB" id="A0A1L7W8F4"/>